<dbReference type="AlphaFoldDB" id="A0A1M5J8Q2"/>
<dbReference type="GO" id="GO:0043546">
    <property type="term" value="F:molybdopterin cofactor binding"/>
    <property type="evidence" value="ECO:0007669"/>
    <property type="project" value="InterPro"/>
</dbReference>
<dbReference type="InterPro" id="IPR050123">
    <property type="entry name" value="Prok_molybdopt-oxidoreductase"/>
</dbReference>
<evidence type="ECO:0000256" key="4">
    <source>
        <dbReference type="ARBA" id="ARBA00023014"/>
    </source>
</evidence>
<evidence type="ECO:0000256" key="3">
    <source>
        <dbReference type="ARBA" id="ARBA00023004"/>
    </source>
</evidence>
<feature type="region of interest" description="Disordered" evidence="5">
    <location>
        <begin position="35"/>
        <end position="54"/>
    </location>
</feature>
<dbReference type="SUPFAM" id="SSF53706">
    <property type="entry name" value="Formate dehydrogenase/DMSO reductase, domains 1-3"/>
    <property type="match status" value="1"/>
</dbReference>
<evidence type="ECO:0000313" key="7">
    <source>
        <dbReference type="EMBL" id="SHG36679.1"/>
    </source>
</evidence>
<dbReference type="GO" id="GO:0016020">
    <property type="term" value="C:membrane"/>
    <property type="evidence" value="ECO:0007669"/>
    <property type="project" value="TreeGrafter"/>
</dbReference>
<dbReference type="CDD" id="cd00508">
    <property type="entry name" value="MopB_CT_Fdh-Nap-like"/>
    <property type="match status" value="1"/>
</dbReference>
<proteinExistence type="predicted"/>
<dbReference type="InterPro" id="IPR006963">
    <property type="entry name" value="Mopterin_OxRdtase_4Fe-4S_dom"/>
</dbReference>
<dbReference type="OrthoDB" id="7376058at2"/>
<dbReference type="PANTHER" id="PTHR43105">
    <property type="entry name" value="RESPIRATORY NITRATE REDUCTASE"/>
    <property type="match status" value="1"/>
</dbReference>
<dbReference type="Pfam" id="PF04879">
    <property type="entry name" value="Molybdop_Fe4S4"/>
    <property type="match status" value="1"/>
</dbReference>
<dbReference type="PANTHER" id="PTHR43105:SF10">
    <property type="entry name" value="NADH-QUINONE OXIDOREDUCTASE SUBUNIT G"/>
    <property type="match status" value="1"/>
</dbReference>
<dbReference type="EMBL" id="FQVN01000008">
    <property type="protein sequence ID" value="SHG36679.1"/>
    <property type="molecule type" value="Genomic_DNA"/>
</dbReference>
<dbReference type="STRING" id="2017.SAMN05444320_108172"/>
<keyword evidence="2" id="KW-0479">Metal-binding</keyword>
<accession>A0A1M5J8Q2</accession>
<sequence>MAQRTSADGASALTATHCPYCALQCGMSLAVSDVPAPGRPSAPPPAVTVTPRDFPTNRGGLCQKGWTAARVLTAPGRLMEPLLRLARGAPPRPVTWDAALDHVAGRLRQIRADHGPDAVAVLGGGGLTNEKTYALGKFARVALGTSQIDYNGRFCMSSAAAAGIRAFGLDRGLPFPVTDLDGADAVLLVGANVAETMPPFTRHLRRAVDNGGLVVVDPRRTATAEQAALHLQPTPGTDLALALGMLHAAVADGHLDHAYLAERTAGFDEVWRIAARWWPERVERVTGVAAADQRAAVRILARADSAYVLTARGAEQHASGVDTASAWINLALALGLPGRRGSGFGCLTGQGNGQGGREHGQKADQLPGYRRIDDPAARAHVAEVWGVDPAELPGPGRSAYELLDALGAPDGPRALLVFGTNVAVSAPRAGHVVQRLAALDLLVVADVVLSETAELADVVLPVTQWAEEEGTLTNLEGRVLLRRRALDPPTGVRTDLDVLHGLAVRLGQPAARFPTDAETVFEELRRASAGGPADYSGVTWERLRAGEQLHWPVPAPDHPGTPRLFLDRFAHPDGRARLAAVDHRGPAEPPDDDYPLHATTGRVLQHYQSGAQTRRVPELVAAVPESFVEVHPDTAARAGLADGELTRVVSRRGSAVARVRYVPSMRQDTVFLPFHFAADRRANLVTNPALDPVSRMPEFKVCAVRLEPVRAEHPSRTPASHPHPNFAGHPHPDLAGHPHPSPAGHPHPSQDGGTR</sequence>
<dbReference type="Gene3D" id="2.20.25.90">
    <property type="entry name" value="ADC-like domains"/>
    <property type="match status" value="1"/>
</dbReference>
<keyword evidence="1" id="KW-0004">4Fe-4S</keyword>
<name>A0A1M5J8Q2_STRHI</name>
<dbReference type="InterPro" id="IPR009010">
    <property type="entry name" value="Asp_de-COase-like_dom_sf"/>
</dbReference>
<dbReference type="GO" id="GO:0046872">
    <property type="term" value="F:metal ion binding"/>
    <property type="evidence" value="ECO:0007669"/>
    <property type="project" value="UniProtKB-KW"/>
</dbReference>
<dbReference type="Proteomes" id="UP000184501">
    <property type="component" value="Unassembled WGS sequence"/>
</dbReference>
<reference evidence="7 8" key="1">
    <citation type="submission" date="2016-11" db="EMBL/GenBank/DDBJ databases">
        <authorList>
            <person name="Jaros S."/>
            <person name="Januszkiewicz K."/>
            <person name="Wedrychowicz H."/>
        </authorList>
    </citation>
    <scope>NUCLEOTIDE SEQUENCE [LARGE SCALE GENOMIC DNA]</scope>
    <source>
        <strain evidence="7 8">DSM 44523</strain>
    </source>
</reference>
<keyword evidence="3" id="KW-0408">Iron</keyword>
<dbReference type="GO" id="GO:0022904">
    <property type="term" value="P:respiratory electron transport chain"/>
    <property type="evidence" value="ECO:0007669"/>
    <property type="project" value="TreeGrafter"/>
</dbReference>
<evidence type="ECO:0000256" key="1">
    <source>
        <dbReference type="ARBA" id="ARBA00022485"/>
    </source>
</evidence>
<evidence type="ECO:0000313" key="8">
    <source>
        <dbReference type="Proteomes" id="UP000184501"/>
    </source>
</evidence>
<protein>
    <submittedName>
        <fullName evidence="7">Assimilatory nitrate reductase catalytic subunit</fullName>
    </submittedName>
</protein>
<feature type="region of interest" description="Disordered" evidence="5">
    <location>
        <begin position="711"/>
        <end position="755"/>
    </location>
</feature>
<feature type="compositionally biased region" description="Pro residues" evidence="5">
    <location>
        <begin position="37"/>
        <end position="46"/>
    </location>
</feature>
<evidence type="ECO:0000259" key="6">
    <source>
        <dbReference type="SMART" id="SM00926"/>
    </source>
</evidence>
<dbReference type="InterPro" id="IPR006656">
    <property type="entry name" value="Mopterin_OxRdtase"/>
</dbReference>
<dbReference type="Gene3D" id="3.40.228.10">
    <property type="entry name" value="Dimethylsulfoxide Reductase, domain 2"/>
    <property type="match status" value="1"/>
</dbReference>
<dbReference type="Pfam" id="PF00384">
    <property type="entry name" value="Molybdopterin"/>
    <property type="match status" value="1"/>
</dbReference>
<keyword evidence="8" id="KW-1185">Reference proteome</keyword>
<feature type="domain" description="4Fe-4S Mo/W bis-MGD-type" evidence="6">
    <location>
        <begin position="11"/>
        <end position="74"/>
    </location>
</feature>
<dbReference type="RefSeq" id="WP_083960090.1">
    <property type="nucleotide sequence ID" value="NZ_FQVN01000008.1"/>
</dbReference>
<dbReference type="GO" id="GO:0003954">
    <property type="term" value="F:NADH dehydrogenase activity"/>
    <property type="evidence" value="ECO:0007669"/>
    <property type="project" value="TreeGrafter"/>
</dbReference>
<evidence type="ECO:0000256" key="5">
    <source>
        <dbReference type="SAM" id="MobiDB-lite"/>
    </source>
</evidence>
<keyword evidence="4" id="KW-0411">Iron-sulfur</keyword>
<dbReference type="Pfam" id="PF01568">
    <property type="entry name" value="Molydop_binding"/>
    <property type="match status" value="1"/>
</dbReference>
<evidence type="ECO:0000256" key="2">
    <source>
        <dbReference type="ARBA" id="ARBA00022723"/>
    </source>
</evidence>
<gene>
    <name evidence="7" type="ORF">SAMN05444320_108172</name>
</gene>
<dbReference type="InterPro" id="IPR006657">
    <property type="entry name" value="MoPterin_dinucl-bd_dom"/>
</dbReference>
<dbReference type="SUPFAM" id="SSF50692">
    <property type="entry name" value="ADC-like"/>
    <property type="match status" value="1"/>
</dbReference>
<dbReference type="Gene3D" id="2.40.40.20">
    <property type="match status" value="1"/>
</dbReference>
<dbReference type="SMART" id="SM00926">
    <property type="entry name" value="Molybdop_Fe4S4"/>
    <property type="match status" value="1"/>
</dbReference>
<organism evidence="7 8">
    <name type="scientific">Streptoalloteichus hindustanus</name>
    <dbReference type="NCBI Taxonomy" id="2017"/>
    <lineage>
        <taxon>Bacteria</taxon>
        <taxon>Bacillati</taxon>
        <taxon>Actinomycetota</taxon>
        <taxon>Actinomycetes</taxon>
        <taxon>Pseudonocardiales</taxon>
        <taxon>Pseudonocardiaceae</taxon>
        <taxon>Streptoalloteichus</taxon>
    </lineage>
</organism>
<dbReference type="GO" id="GO:0051539">
    <property type="term" value="F:4 iron, 4 sulfur cluster binding"/>
    <property type="evidence" value="ECO:0007669"/>
    <property type="project" value="UniProtKB-KW"/>
</dbReference>
<dbReference type="Gene3D" id="3.40.50.740">
    <property type="match status" value="1"/>
</dbReference>